<gene>
    <name evidence="2" type="ORF">BD410DRAFT_786230</name>
</gene>
<name>A0A4Y7Q9L0_9AGAM</name>
<proteinExistence type="predicted"/>
<reference evidence="2 3" key="1">
    <citation type="submission" date="2018-06" db="EMBL/GenBank/DDBJ databases">
        <title>A transcriptomic atlas of mushroom development highlights an independent origin of complex multicellularity.</title>
        <authorList>
            <consortium name="DOE Joint Genome Institute"/>
            <person name="Krizsan K."/>
            <person name="Almasi E."/>
            <person name="Merenyi Z."/>
            <person name="Sahu N."/>
            <person name="Viragh M."/>
            <person name="Koszo T."/>
            <person name="Mondo S."/>
            <person name="Kiss B."/>
            <person name="Balint B."/>
            <person name="Kues U."/>
            <person name="Barry K."/>
            <person name="Hegedus J.C."/>
            <person name="Henrissat B."/>
            <person name="Johnson J."/>
            <person name="Lipzen A."/>
            <person name="Ohm R."/>
            <person name="Nagy I."/>
            <person name="Pangilinan J."/>
            <person name="Yan J."/>
            <person name="Xiong Y."/>
            <person name="Grigoriev I.V."/>
            <person name="Hibbett D.S."/>
            <person name="Nagy L.G."/>
        </authorList>
    </citation>
    <scope>NUCLEOTIDE SEQUENCE [LARGE SCALE GENOMIC DNA]</scope>
    <source>
        <strain evidence="2 3">SZMC22713</strain>
    </source>
</reference>
<protein>
    <submittedName>
        <fullName evidence="2">SET domain-containing protein</fullName>
    </submittedName>
</protein>
<dbReference type="InterPro" id="IPR046341">
    <property type="entry name" value="SET_dom_sf"/>
</dbReference>
<dbReference type="SMART" id="SM00317">
    <property type="entry name" value="SET"/>
    <property type="match status" value="1"/>
</dbReference>
<dbReference type="Proteomes" id="UP000294933">
    <property type="component" value="Unassembled WGS sequence"/>
</dbReference>
<dbReference type="Pfam" id="PF00856">
    <property type="entry name" value="SET"/>
    <property type="match status" value="1"/>
</dbReference>
<dbReference type="PANTHER" id="PTHR47332:SF6">
    <property type="entry name" value="SET DOMAIN-CONTAINING PROTEIN"/>
    <property type="match status" value="1"/>
</dbReference>
<dbReference type="Gene3D" id="2.170.270.10">
    <property type="entry name" value="SET domain"/>
    <property type="match status" value="1"/>
</dbReference>
<dbReference type="InterPro" id="IPR053185">
    <property type="entry name" value="SET_domain_protein"/>
</dbReference>
<organism evidence="2 3">
    <name type="scientific">Rickenella mellea</name>
    <dbReference type="NCBI Taxonomy" id="50990"/>
    <lineage>
        <taxon>Eukaryota</taxon>
        <taxon>Fungi</taxon>
        <taxon>Dikarya</taxon>
        <taxon>Basidiomycota</taxon>
        <taxon>Agaricomycotina</taxon>
        <taxon>Agaricomycetes</taxon>
        <taxon>Hymenochaetales</taxon>
        <taxon>Rickenellaceae</taxon>
        <taxon>Rickenella</taxon>
    </lineage>
</organism>
<dbReference type="EMBL" id="ML170167">
    <property type="protein sequence ID" value="TDL24145.1"/>
    <property type="molecule type" value="Genomic_DNA"/>
</dbReference>
<dbReference type="PANTHER" id="PTHR47332">
    <property type="entry name" value="SET DOMAIN-CONTAINING PROTEIN 5"/>
    <property type="match status" value="1"/>
</dbReference>
<dbReference type="CDD" id="cd20071">
    <property type="entry name" value="SET_SMYD"/>
    <property type="match status" value="1"/>
</dbReference>
<dbReference type="STRING" id="50990.A0A4Y7Q9L0"/>
<dbReference type="SUPFAM" id="SSF82199">
    <property type="entry name" value="SET domain"/>
    <property type="match status" value="1"/>
</dbReference>
<sequence length="346" mass="39385">MTSSSRSEIDLSSLGWPIHEQKSPSSQVSAALHTAGLPSLGMRICKETSHSTNPFCLWLAYEDLWHEYAQDGWGPPPESPTPPPFSIQHVSGYGNGMVANRAIKTGETILFERPIVVYPSVFICHEDHPRGQWGELEDLYEAGFPALGETERSLYLELWNCKPLTGTLGNKIMGLARTNGLNTTFTRSKHLPVYAGVFPTISRCNHSCGPNASAKFNEETMAMRLFSRRPIAPGEQIMISYVAPLMYAPRQEELKRKYLFTCECNYCKPSKPSRPSRPLKHPFWNTANQTTNKHVDFYRWNAMRAIFGEVKSHLDWIMRRNRGLNGYLRHRSSRTEICCNSTKLRW</sequence>
<accession>A0A4Y7Q9L0</accession>
<evidence type="ECO:0000313" key="3">
    <source>
        <dbReference type="Proteomes" id="UP000294933"/>
    </source>
</evidence>
<dbReference type="VEuPathDB" id="FungiDB:BD410DRAFT_786230"/>
<feature type="domain" description="SET" evidence="1">
    <location>
        <begin position="83"/>
        <end position="242"/>
    </location>
</feature>
<keyword evidence="3" id="KW-1185">Reference proteome</keyword>
<dbReference type="PROSITE" id="PS50280">
    <property type="entry name" value="SET"/>
    <property type="match status" value="1"/>
</dbReference>
<dbReference type="AlphaFoldDB" id="A0A4Y7Q9L0"/>
<evidence type="ECO:0000313" key="2">
    <source>
        <dbReference type="EMBL" id="TDL24145.1"/>
    </source>
</evidence>
<dbReference type="OrthoDB" id="265717at2759"/>
<dbReference type="InterPro" id="IPR001214">
    <property type="entry name" value="SET_dom"/>
</dbReference>
<evidence type="ECO:0000259" key="1">
    <source>
        <dbReference type="PROSITE" id="PS50280"/>
    </source>
</evidence>